<accession>A0A285RSC3</accession>
<proteinExistence type="predicted"/>
<name>A0A285RSC3_9FIRM</name>
<dbReference type="AlphaFoldDB" id="A0A285RSC3"/>
<gene>
    <name evidence="1" type="ORF">SAMN02910411_1128</name>
</gene>
<reference evidence="1 2" key="1">
    <citation type="submission" date="2017-08" db="EMBL/GenBank/DDBJ databases">
        <authorList>
            <person name="de Groot N.N."/>
        </authorList>
    </citation>
    <scope>NUCLEOTIDE SEQUENCE [LARGE SCALE GENOMIC DNA]</scope>
    <source>
        <strain evidence="1 2">DSM 9787</strain>
    </source>
</reference>
<evidence type="ECO:0000313" key="2">
    <source>
        <dbReference type="Proteomes" id="UP000219563"/>
    </source>
</evidence>
<protein>
    <recommendedName>
        <fullName evidence="3">Phage transcriptional regulator, ArpU family</fullName>
    </recommendedName>
</protein>
<dbReference type="RefSeq" id="WP_097075770.1">
    <property type="nucleotide sequence ID" value="NZ_OBMR01000003.1"/>
</dbReference>
<organism evidence="1 2">
    <name type="scientific">Pseudobutyrivibrio ruminis DSM 9787</name>
    <dbReference type="NCBI Taxonomy" id="1123011"/>
    <lineage>
        <taxon>Bacteria</taxon>
        <taxon>Bacillati</taxon>
        <taxon>Bacillota</taxon>
        <taxon>Clostridia</taxon>
        <taxon>Lachnospirales</taxon>
        <taxon>Lachnospiraceae</taxon>
        <taxon>Pseudobutyrivibrio</taxon>
    </lineage>
</organism>
<sequence>MSKNEQRIDNWCVREEFEPALVLELTRVLLEHFRSGLKISDMFHPNLTEVDLKKQKDTMRRDFLEAIRLPVDDSLDLQDRLFQELRDCPWMRPLIEQVLEEIAATVDEGQLYKRIIENYYLNDNPMSNDEMSRTESLSSASIERKKREAIKCFGISMYRYAYRRECEESEKESNNGSK</sequence>
<evidence type="ECO:0008006" key="3">
    <source>
        <dbReference type="Google" id="ProtNLM"/>
    </source>
</evidence>
<dbReference type="Proteomes" id="UP000219563">
    <property type="component" value="Unassembled WGS sequence"/>
</dbReference>
<dbReference type="EMBL" id="OBMR01000003">
    <property type="protein sequence ID" value="SOB96599.1"/>
    <property type="molecule type" value="Genomic_DNA"/>
</dbReference>
<evidence type="ECO:0000313" key="1">
    <source>
        <dbReference type="EMBL" id="SOB96599.1"/>
    </source>
</evidence>